<dbReference type="PANTHER" id="PTHR33392">
    <property type="entry name" value="POLYISOPRENYL-TEICHOIC ACID--PEPTIDOGLYCAN TEICHOIC ACID TRANSFERASE TAGU"/>
    <property type="match status" value="1"/>
</dbReference>
<feature type="region of interest" description="Disordered" evidence="2">
    <location>
        <begin position="1"/>
        <end position="143"/>
    </location>
</feature>
<feature type="compositionally biased region" description="Low complexity" evidence="2">
    <location>
        <begin position="115"/>
        <end position="124"/>
    </location>
</feature>
<feature type="compositionally biased region" description="Pro residues" evidence="2">
    <location>
        <begin position="129"/>
        <end position="138"/>
    </location>
</feature>
<dbReference type="EMBL" id="AGWL01000006">
    <property type="protein sequence ID" value="EKU95060.1"/>
    <property type="molecule type" value="Genomic_DNA"/>
</dbReference>
<organism evidence="5 6">
    <name type="scientific">Actinobaculum massiliense ACS-171-V-Col2</name>
    <dbReference type="NCBI Taxonomy" id="883066"/>
    <lineage>
        <taxon>Bacteria</taxon>
        <taxon>Bacillati</taxon>
        <taxon>Actinomycetota</taxon>
        <taxon>Actinomycetes</taxon>
        <taxon>Actinomycetales</taxon>
        <taxon>Actinomycetaceae</taxon>
        <taxon>Actinobaculum</taxon>
    </lineage>
</organism>
<keyword evidence="3" id="KW-0472">Membrane</keyword>
<feature type="domain" description="Cell envelope-related transcriptional attenuator" evidence="4">
    <location>
        <begin position="221"/>
        <end position="364"/>
    </location>
</feature>
<feature type="transmembrane region" description="Helical" evidence="3">
    <location>
        <begin position="150"/>
        <end position="171"/>
    </location>
</feature>
<dbReference type="RefSeq" id="WP_007001404.1">
    <property type="nucleotide sequence ID" value="NZ_JH992955.1"/>
</dbReference>
<keyword evidence="3" id="KW-1133">Transmembrane helix</keyword>
<dbReference type="InterPro" id="IPR004474">
    <property type="entry name" value="LytR_CpsA_psr"/>
</dbReference>
<keyword evidence="6" id="KW-1185">Reference proteome</keyword>
<feature type="compositionally biased region" description="Basic and acidic residues" evidence="2">
    <location>
        <begin position="102"/>
        <end position="111"/>
    </location>
</feature>
<evidence type="ECO:0000256" key="1">
    <source>
        <dbReference type="ARBA" id="ARBA00006068"/>
    </source>
</evidence>
<dbReference type="Gene3D" id="3.40.630.190">
    <property type="entry name" value="LCP protein"/>
    <property type="match status" value="1"/>
</dbReference>
<gene>
    <name evidence="5" type="ORF">HMPREF9233_01198</name>
</gene>
<evidence type="ECO:0000259" key="4">
    <source>
        <dbReference type="Pfam" id="PF03816"/>
    </source>
</evidence>
<evidence type="ECO:0000256" key="3">
    <source>
        <dbReference type="SAM" id="Phobius"/>
    </source>
</evidence>
<proteinExistence type="inferred from homology"/>
<evidence type="ECO:0000313" key="6">
    <source>
        <dbReference type="Proteomes" id="UP000009888"/>
    </source>
</evidence>
<comment type="similarity">
    <text evidence="1">Belongs to the LytR/CpsA/Psr (LCP) family.</text>
</comment>
<keyword evidence="3" id="KW-0812">Transmembrane</keyword>
<protein>
    <recommendedName>
        <fullName evidence="4">Cell envelope-related transcriptional attenuator domain-containing protein</fullName>
    </recommendedName>
</protein>
<dbReference type="Pfam" id="PF03816">
    <property type="entry name" value="LytR_cpsA_psr"/>
    <property type="match status" value="1"/>
</dbReference>
<evidence type="ECO:0000256" key="2">
    <source>
        <dbReference type="SAM" id="MobiDB-lite"/>
    </source>
</evidence>
<name>K9F0M7_9ACTO</name>
<feature type="compositionally biased region" description="Basic and acidic residues" evidence="2">
    <location>
        <begin position="30"/>
        <end position="60"/>
    </location>
</feature>
<sequence length="461" mass="49436">MSNQPPSFEPRKRQPRPSQSHARNVGGESQPRDSTSRPRSRQWRDDESLENAGKRSEAPRRPQVRRRSIIANEESRTPPSYSPHARPAGANGTENAPARSFSEPRRNRGEPPRYPARATAPRADYTPRKPVPPAPAASPAPRKRRKKRHFVLGIFILFLVALIAWPAYLYAYGSDKMRHVIALSGAADTPGTTYLIVGSDAREGDSDVDGAGAAGAVSGHRADTIMLLNVPPEGTTSLISLPRDAYVEIPGHGQGKLNSAFSLGGEELLVQTVEQLSGLTVDRYIQVSMGGVANLVDAVGGINLCYDADVSDVDSGMEWTAGCHDVNGQQALAFSRMRKSDPLGDIGRTNRQRQVVSQLISKAASPSTLINPSRQRELVGAAADSLTTDYDTSLLDLARAGLALRGVLGEGGVAGVPPIADMNYRAKGQSNVLLDPARTPDFFAKVRSGTVTQADAIGISR</sequence>
<dbReference type="AlphaFoldDB" id="K9F0M7"/>
<dbReference type="InterPro" id="IPR050922">
    <property type="entry name" value="LytR/CpsA/Psr_CW_biosynth"/>
</dbReference>
<reference evidence="5 6" key="1">
    <citation type="submission" date="2012-09" db="EMBL/GenBank/DDBJ databases">
        <title>The Genome Sequence of Actinobaculum massiliae ACS-171-V-COL2.</title>
        <authorList>
            <consortium name="The Broad Institute Genome Sequencing Platform"/>
            <person name="Earl A."/>
            <person name="Ward D."/>
            <person name="Feldgarden M."/>
            <person name="Gevers D."/>
            <person name="Saerens B."/>
            <person name="Vaneechoutte M."/>
            <person name="Walker B."/>
            <person name="Young S.K."/>
            <person name="Zeng Q."/>
            <person name="Gargeya S."/>
            <person name="Fitzgerald M."/>
            <person name="Haas B."/>
            <person name="Abouelleil A."/>
            <person name="Alvarado L."/>
            <person name="Arachchi H.M."/>
            <person name="Berlin A."/>
            <person name="Chapman S.B."/>
            <person name="Goldberg J."/>
            <person name="Griggs A."/>
            <person name="Gujja S."/>
            <person name="Hansen M."/>
            <person name="Howarth C."/>
            <person name="Imamovic A."/>
            <person name="Larimer J."/>
            <person name="McCowen C."/>
            <person name="Montmayeur A."/>
            <person name="Murphy C."/>
            <person name="Neiman D."/>
            <person name="Pearson M."/>
            <person name="Priest M."/>
            <person name="Roberts A."/>
            <person name="Saif S."/>
            <person name="Shea T."/>
            <person name="Sisk P."/>
            <person name="Sykes S."/>
            <person name="Wortman J."/>
            <person name="Nusbaum C."/>
            <person name="Birren B."/>
        </authorList>
    </citation>
    <scope>NUCLEOTIDE SEQUENCE [LARGE SCALE GENOMIC DNA]</scope>
    <source>
        <strain evidence="6">ACS-171-V-Col2</strain>
    </source>
</reference>
<dbReference type="STRING" id="202789.GCA_001457435_00916"/>
<evidence type="ECO:0000313" key="5">
    <source>
        <dbReference type="EMBL" id="EKU95060.1"/>
    </source>
</evidence>
<accession>K9F0M7</accession>
<dbReference type="Proteomes" id="UP000009888">
    <property type="component" value="Unassembled WGS sequence"/>
</dbReference>
<comment type="caution">
    <text evidence="5">The sequence shown here is derived from an EMBL/GenBank/DDBJ whole genome shotgun (WGS) entry which is preliminary data.</text>
</comment>
<dbReference type="HOGENOM" id="CLU_016455_0_1_11"/>
<dbReference type="PANTHER" id="PTHR33392:SF6">
    <property type="entry name" value="POLYISOPRENYL-TEICHOIC ACID--PEPTIDOGLYCAN TEICHOIC ACID TRANSFERASE TAGU"/>
    <property type="match status" value="1"/>
</dbReference>
<dbReference type="eggNOG" id="COG1316">
    <property type="taxonomic scope" value="Bacteria"/>
</dbReference>
<dbReference type="PATRIC" id="fig|883066.3.peg.1257"/>
<dbReference type="NCBIfam" id="TIGR00350">
    <property type="entry name" value="lytR_cpsA_psr"/>
    <property type="match status" value="1"/>
</dbReference>